<protein>
    <submittedName>
        <fullName evidence="6">Dihydrolipoyl dehydrogenase</fullName>
        <ecNumber evidence="6">1.8.1.4</ecNumber>
    </submittedName>
</protein>
<dbReference type="Gene3D" id="3.50.50.60">
    <property type="entry name" value="FAD/NAD(P)-binding domain"/>
    <property type="match status" value="2"/>
</dbReference>
<dbReference type="EMBL" id="JACSQK010000005">
    <property type="protein sequence ID" value="MBD7960961.1"/>
    <property type="molecule type" value="Genomic_DNA"/>
</dbReference>
<dbReference type="InterPro" id="IPR023753">
    <property type="entry name" value="FAD/NAD-binding_dom"/>
</dbReference>
<dbReference type="Gene3D" id="3.30.390.30">
    <property type="match status" value="1"/>
</dbReference>
<dbReference type="PRINTS" id="PR00411">
    <property type="entry name" value="PNDRDTASEI"/>
</dbReference>
<dbReference type="PRINTS" id="PR00368">
    <property type="entry name" value="FADPNR"/>
</dbReference>
<comment type="cofactor">
    <cofactor evidence="1">
        <name>FAD</name>
        <dbReference type="ChEBI" id="CHEBI:57692"/>
    </cofactor>
</comment>
<dbReference type="SUPFAM" id="SSF51905">
    <property type="entry name" value="FAD/NAD(P)-binding domain"/>
    <property type="match status" value="2"/>
</dbReference>
<organism evidence="6 7">
    <name type="scientific">Comamonas avium</name>
    <dbReference type="NCBI Taxonomy" id="2762231"/>
    <lineage>
        <taxon>Bacteria</taxon>
        <taxon>Pseudomonadati</taxon>
        <taxon>Pseudomonadota</taxon>
        <taxon>Betaproteobacteria</taxon>
        <taxon>Burkholderiales</taxon>
        <taxon>Comamonadaceae</taxon>
        <taxon>Comamonas</taxon>
    </lineage>
</organism>
<proteinExistence type="predicted"/>
<dbReference type="Pfam" id="PF07992">
    <property type="entry name" value="Pyr_redox_2"/>
    <property type="match status" value="1"/>
</dbReference>
<dbReference type="RefSeq" id="WP_191723368.1">
    <property type="nucleotide sequence ID" value="NZ_JACSQK010000005.1"/>
</dbReference>
<evidence type="ECO:0000259" key="4">
    <source>
        <dbReference type="Pfam" id="PF02852"/>
    </source>
</evidence>
<dbReference type="Proteomes" id="UP000634919">
    <property type="component" value="Unassembled WGS sequence"/>
</dbReference>
<dbReference type="EC" id="1.8.1.4" evidence="6"/>
<evidence type="ECO:0000313" key="7">
    <source>
        <dbReference type="Proteomes" id="UP000634919"/>
    </source>
</evidence>
<keyword evidence="3" id="KW-0274">FAD</keyword>
<accession>A0ABR8SBU7</accession>
<dbReference type="PANTHER" id="PTHR43014:SF4">
    <property type="entry name" value="PYRIDINE NUCLEOTIDE-DISULFIDE OXIDOREDUCTASE RCLA-RELATED"/>
    <property type="match status" value="1"/>
</dbReference>
<sequence length="468" mass="49940">MTSDTIHVDVAVIGAGTAGMHAFSTAHRAGADTVLIDQGPLGTSCARVGCMPSKAVLHAGKRWSTLQSLLPQGAPAQLPAGHTTPQQLWQQALAVRDELVDGNVRNVHQLAGERLLQASARFVAPDTLALSDGRKVQARAFVVATGSQAVRPAGLQAELGQALITTDELFYLPQLPRSVAVMGLGAIGLEMGLALSRLGVQVAAAGRSPVLAKIADPEVAQAATDYFSQQLPLALSEAQITVHRDGDGVLMQAGPLRHRAQYLLAALGRKPRWQGLDIAQAGVQLDDKGRPHLEADSLRCAGSQVFVAGDVSAHRALMHEAGHEGTLAAQQALRALGDGGWKNLPERHRTVPMSIVFSDPDIAEVGTRFDQLPEDVVIGTVRGPGSGRSKLMQAPHHILRLYAQRSSGRLLGASLMCAGGEHLAHQLAWAVQRKETVNTMLELPYYHPSMEEMIDTALREMRRSLRKA</sequence>
<keyword evidence="2" id="KW-0285">Flavoprotein</keyword>
<evidence type="ECO:0000313" key="6">
    <source>
        <dbReference type="EMBL" id="MBD7960961.1"/>
    </source>
</evidence>
<dbReference type="Pfam" id="PF02852">
    <property type="entry name" value="Pyr_redox_dim"/>
    <property type="match status" value="1"/>
</dbReference>
<dbReference type="PANTHER" id="PTHR43014">
    <property type="entry name" value="MERCURIC REDUCTASE"/>
    <property type="match status" value="1"/>
</dbReference>
<comment type="caution">
    <text evidence="6">The sequence shown here is derived from an EMBL/GenBank/DDBJ whole genome shotgun (WGS) entry which is preliminary data.</text>
</comment>
<dbReference type="NCBIfam" id="NF004939">
    <property type="entry name" value="PRK06292.1-1"/>
    <property type="match status" value="1"/>
</dbReference>
<feature type="domain" description="Pyridine nucleotide-disulphide oxidoreductase dimerisation" evidence="4">
    <location>
        <begin position="354"/>
        <end position="457"/>
    </location>
</feature>
<dbReference type="SUPFAM" id="SSF55424">
    <property type="entry name" value="FAD/NAD-linked reductases, dimerisation (C-terminal) domain"/>
    <property type="match status" value="1"/>
</dbReference>
<evidence type="ECO:0000259" key="5">
    <source>
        <dbReference type="Pfam" id="PF07992"/>
    </source>
</evidence>
<keyword evidence="6" id="KW-0560">Oxidoreductase</keyword>
<evidence type="ECO:0000256" key="1">
    <source>
        <dbReference type="ARBA" id="ARBA00001974"/>
    </source>
</evidence>
<feature type="domain" description="FAD/NAD(P)-binding" evidence="5">
    <location>
        <begin position="9"/>
        <end position="325"/>
    </location>
</feature>
<evidence type="ECO:0000256" key="3">
    <source>
        <dbReference type="ARBA" id="ARBA00022827"/>
    </source>
</evidence>
<gene>
    <name evidence="6" type="ORF">H9646_10730</name>
</gene>
<keyword evidence="7" id="KW-1185">Reference proteome</keyword>
<dbReference type="GO" id="GO:0004148">
    <property type="term" value="F:dihydrolipoyl dehydrogenase (NADH) activity"/>
    <property type="evidence" value="ECO:0007669"/>
    <property type="project" value="UniProtKB-EC"/>
</dbReference>
<dbReference type="InterPro" id="IPR016156">
    <property type="entry name" value="FAD/NAD-linked_Rdtase_dimer_sf"/>
</dbReference>
<dbReference type="InterPro" id="IPR036188">
    <property type="entry name" value="FAD/NAD-bd_sf"/>
</dbReference>
<evidence type="ECO:0000256" key="2">
    <source>
        <dbReference type="ARBA" id="ARBA00022630"/>
    </source>
</evidence>
<dbReference type="InterPro" id="IPR004099">
    <property type="entry name" value="Pyr_nucl-diS_OxRdtase_dimer"/>
</dbReference>
<name>A0ABR8SBU7_9BURK</name>
<reference evidence="6 7" key="1">
    <citation type="submission" date="2020-08" db="EMBL/GenBank/DDBJ databases">
        <title>A Genomic Blueprint of the Chicken Gut Microbiome.</title>
        <authorList>
            <person name="Gilroy R."/>
            <person name="Ravi A."/>
            <person name="Getino M."/>
            <person name="Pursley I."/>
            <person name="Horton D.L."/>
            <person name="Alikhan N.-F."/>
            <person name="Baker D."/>
            <person name="Gharbi K."/>
            <person name="Hall N."/>
            <person name="Watson M."/>
            <person name="Adriaenssens E.M."/>
            <person name="Foster-Nyarko E."/>
            <person name="Jarju S."/>
            <person name="Secka A."/>
            <person name="Antonio M."/>
            <person name="Oren A."/>
            <person name="Chaudhuri R."/>
            <person name="La Ragione R.M."/>
            <person name="Hildebrand F."/>
            <person name="Pallen M.J."/>
        </authorList>
    </citation>
    <scope>NUCLEOTIDE SEQUENCE [LARGE SCALE GENOMIC DNA]</scope>
    <source>
        <strain evidence="6 7">Sa2CVA6</strain>
    </source>
</reference>